<gene>
    <name evidence="3" type="ORF">CgunFtcFv8_006226</name>
</gene>
<evidence type="ECO:0000256" key="1">
    <source>
        <dbReference type="SAM" id="MobiDB-lite"/>
    </source>
</evidence>
<proteinExistence type="predicted"/>
<dbReference type="Proteomes" id="UP001331515">
    <property type="component" value="Unassembled WGS sequence"/>
</dbReference>
<dbReference type="AlphaFoldDB" id="A0AAN8GWR4"/>
<dbReference type="Gene3D" id="3.30.70.330">
    <property type="match status" value="1"/>
</dbReference>
<name>A0AAN8GWR4_CHAGU</name>
<feature type="region of interest" description="Disordered" evidence="1">
    <location>
        <begin position="90"/>
        <end position="118"/>
    </location>
</feature>
<feature type="domain" description="PAR14-like first RRM" evidence="2">
    <location>
        <begin position="20"/>
        <end position="82"/>
    </location>
</feature>
<keyword evidence="4" id="KW-1185">Reference proteome</keyword>
<sequence length="118" mass="13362">MDDVFQYPVFFECPNLDGESKKRAELYFRNRRKSGGGDCGSITNQEHKVYRIAFNDRADQQRVLQKSKHEVKFADVRLVLNVREGPTCSPITTPTTSKLVSLQRDSPASQVSVESVPN</sequence>
<accession>A0AAN8GWR4</accession>
<dbReference type="EMBL" id="JAURVH010001535">
    <property type="protein sequence ID" value="KAK5893347.1"/>
    <property type="molecule type" value="Genomic_DNA"/>
</dbReference>
<comment type="caution">
    <text evidence="3">The sequence shown here is derived from an EMBL/GenBank/DDBJ whole genome shotgun (WGS) entry which is preliminary data.</text>
</comment>
<dbReference type="Pfam" id="PF23222">
    <property type="entry name" value="RRM_PARP14_1"/>
    <property type="match status" value="1"/>
</dbReference>
<evidence type="ECO:0000259" key="2">
    <source>
        <dbReference type="Pfam" id="PF23222"/>
    </source>
</evidence>
<feature type="compositionally biased region" description="Polar residues" evidence="1">
    <location>
        <begin position="98"/>
        <end position="118"/>
    </location>
</feature>
<evidence type="ECO:0000313" key="4">
    <source>
        <dbReference type="Proteomes" id="UP001331515"/>
    </source>
</evidence>
<reference evidence="3 4" key="1">
    <citation type="journal article" date="2023" name="Mol. Biol. Evol.">
        <title>Genomics of Secondarily Temperate Adaptation in the Only Non-Antarctic Icefish.</title>
        <authorList>
            <person name="Rivera-Colon A.G."/>
            <person name="Rayamajhi N."/>
            <person name="Minhas B.F."/>
            <person name="Madrigal G."/>
            <person name="Bilyk K.T."/>
            <person name="Yoon V."/>
            <person name="Hune M."/>
            <person name="Gregory S."/>
            <person name="Cheng C.H.C."/>
            <person name="Catchen J.M."/>
        </authorList>
    </citation>
    <scope>NUCLEOTIDE SEQUENCE [LARGE SCALE GENOMIC DNA]</scope>
    <source>
        <tissue evidence="3">White muscle</tissue>
    </source>
</reference>
<dbReference type="InterPro" id="IPR012677">
    <property type="entry name" value="Nucleotide-bd_a/b_plait_sf"/>
</dbReference>
<protein>
    <recommendedName>
        <fullName evidence="2">PAR14-like first RRM domain-containing protein</fullName>
    </recommendedName>
</protein>
<evidence type="ECO:0000313" key="3">
    <source>
        <dbReference type="EMBL" id="KAK5893347.1"/>
    </source>
</evidence>
<organism evidence="3 4">
    <name type="scientific">Champsocephalus gunnari</name>
    <name type="common">Mackerel icefish</name>
    <dbReference type="NCBI Taxonomy" id="52237"/>
    <lineage>
        <taxon>Eukaryota</taxon>
        <taxon>Metazoa</taxon>
        <taxon>Chordata</taxon>
        <taxon>Craniata</taxon>
        <taxon>Vertebrata</taxon>
        <taxon>Euteleostomi</taxon>
        <taxon>Actinopterygii</taxon>
        <taxon>Neopterygii</taxon>
        <taxon>Teleostei</taxon>
        <taxon>Neoteleostei</taxon>
        <taxon>Acanthomorphata</taxon>
        <taxon>Eupercaria</taxon>
        <taxon>Perciformes</taxon>
        <taxon>Notothenioidei</taxon>
        <taxon>Channichthyidae</taxon>
        <taxon>Champsocephalus</taxon>
    </lineage>
</organism>
<dbReference type="InterPro" id="IPR057051">
    <property type="entry name" value="PARP14_RPM_1"/>
</dbReference>